<evidence type="ECO:0000256" key="3">
    <source>
        <dbReference type="ARBA" id="ARBA00038415"/>
    </source>
</evidence>
<dbReference type="AlphaFoldDB" id="A0A8E2DW96"/>
<gene>
    <name evidence="7" type="ORF">K432DRAFT_430902</name>
</gene>
<dbReference type="InterPro" id="IPR036322">
    <property type="entry name" value="WD40_repeat_dom_sf"/>
</dbReference>
<dbReference type="Pfam" id="PF00400">
    <property type="entry name" value="WD40"/>
    <property type="match status" value="4"/>
</dbReference>
<dbReference type="Gene3D" id="2.130.10.10">
    <property type="entry name" value="YVTN repeat-like/Quinoprotein amine dehydrogenase"/>
    <property type="match status" value="1"/>
</dbReference>
<organism evidence="7 8">
    <name type="scientific">Lepidopterella palustris CBS 459.81</name>
    <dbReference type="NCBI Taxonomy" id="1314670"/>
    <lineage>
        <taxon>Eukaryota</taxon>
        <taxon>Fungi</taxon>
        <taxon>Dikarya</taxon>
        <taxon>Ascomycota</taxon>
        <taxon>Pezizomycotina</taxon>
        <taxon>Dothideomycetes</taxon>
        <taxon>Pleosporomycetidae</taxon>
        <taxon>Mytilinidiales</taxon>
        <taxon>Argynnaceae</taxon>
        <taxon>Lepidopterella</taxon>
    </lineage>
</organism>
<feature type="repeat" description="WD" evidence="6">
    <location>
        <begin position="98"/>
        <end position="138"/>
    </location>
</feature>
<comment type="function">
    <text evidence="5">Involved in mitochondrial fission. Acts as an adapter protein required to form mitochondrial fission complexes. Formation of these complexes is required to promote constriction and fission of the mitochondrial compartment at a late step in mitochondrial division.</text>
</comment>
<evidence type="ECO:0000256" key="1">
    <source>
        <dbReference type="ARBA" id="ARBA00022574"/>
    </source>
</evidence>
<feature type="repeat" description="WD" evidence="6">
    <location>
        <begin position="144"/>
        <end position="183"/>
    </location>
</feature>
<dbReference type="SUPFAM" id="SSF50978">
    <property type="entry name" value="WD40 repeat-like"/>
    <property type="match status" value="1"/>
</dbReference>
<protein>
    <recommendedName>
        <fullName evidence="4">Mitochondrial division protein 1</fullName>
    </recommendedName>
</protein>
<evidence type="ECO:0000313" key="8">
    <source>
        <dbReference type="Proteomes" id="UP000250266"/>
    </source>
</evidence>
<dbReference type="Proteomes" id="UP000250266">
    <property type="component" value="Unassembled WGS sequence"/>
</dbReference>
<keyword evidence="1 6" id="KW-0853">WD repeat</keyword>
<evidence type="ECO:0000256" key="5">
    <source>
        <dbReference type="ARBA" id="ARBA00043913"/>
    </source>
</evidence>
<dbReference type="OrthoDB" id="2013972at2759"/>
<evidence type="ECO:0000256" key="4">
    <source>
        <dbReference type="ARBA" id="ARBA00039789"/>
    </source>
</evidence>
<name>A0A8E2DW96_9PEZI</name>
<reference evidence="7 8" key="1">
    <citation type="journal article" date="2016" name="Nat. Commun.">
        <title>Ectomycorrhizal ecology is imprinted in the genome of the dominant symbiotic fungus Cenococcum geophilum.</title>
        <authorList>
            <consortium name="DOE Joint Genome Institute"/>
            <person name="Peter M."/>
            <person name="Kohler A."/>
            <person name="Ohm R.A."/>
            <person name="Kuo A."/>
            <person name="Krutzmann J."/>
            <person name="Morin E."/>
            <person name="Arend M."/>
            <person name="Barry K.W."/>
            <person name="Binder M."/>
            <person name="Choi C."/>
            <person name="Clum A."/>
            <person name="Copeland A."/>
            <person name="Grisel N."/>
            <person name="Haridas S."/>
            <person name="Kipfer T."/>
            <person name="LaButti K."/>
            <person name="Lindquist E."/>
            <person name="Lipzen A."/>
            <person name="Maire R."/>
            <person name="Meier B."/>
            <person name="Mihaltcheva S."/>
            <person name="Molinier V."/>
            <person name="Murat C."/>
            <person name="Poggeler S."/>
            <person name="Quandt C.A."/>
            <person name="Sperisen C."/>
            <person name="Tritt A."/>
            <person name="Tisserant E."/>
            <person name="Crous P.W."/>
            <person name="Henrissat B."/>
            <person name="Nehls U."/>
            <person name="Egli S."/>
            <person name="Spatafora J.W."/>
            <person name="Grigoriev I.V."/>
            <person name="Martin F.M."/>
        </authorList>
    </citation>
    <scope>NUCLEOTIDE SEQUENCE [LARGE SCALE GENOMIC DNA]</scope>
    <source>
        <strain evidence="7 8">CBS 459.81</strain>
    </source>
</reference>
<dbReference type="PANTHER" id="PTHR22847">
    <property type="entry name" value="WD40 REPEAT PROTEIN"/>
    <property type="match status" value="1"/>
</dbReference>
<proteinExistence type="inferred from homology"/>
<dbReference type="GO" id="GO:1990234">
    <property type="term" value="C:transferase complex"/>
    <property type="evidence" value="ECO:0007669"/>
    <property type="project" value="UniProtKB-ARBA"/>
</dbReference>
<dbReference type="EMBL" id="KV746632">
    <property type="protein sequence ID" value="OCK72763.1"/>
    <property type="molecule type" value="Genomic_DNA"/>
</dbReference>
<dbReference type="CDD" id="cd00200">
    <property type="entry name" value="WD40"/>
    <property type="match status" value="1"/>
</dbReference>
<evidence type="ECO:0000256" key="6">
    <source>
        <dbReference type="PROSITE-ProRule" id="PRU00221"/>
    </source>
</evidence>
<keyword evidence="8" id="KW-1185">Reference proteome</keyword>
<evidence type="ECO:0000313" key="7">
    <source>
        <dbReference type="EMBL" id="OCK72763.1"/>
    </source>
</evidence>
<comment type="similarity">
    <text evidence="3">Belongs to the WD repeat MDV1/CAF4 family.</text>
</comment>
<dbReference type="InterPro" id="IPR019775">
    <property type="entry name" value="WD40_repeat_CS"/>
</dbReference>
<dbReference type="PANTHER" id="PTHR22847:SF637">
    <property type="entry name" value="WD REPEAT DOMAIN 5B"/>
    <property type="match status" value="1"/>
</dbReference>
<dbReference type="SMART" id="SM00320">
    <property type="entry name" value="WD40"/>
    <property type="match status" value="6"/>
</dbReference>
<dbReference type="InterPro" id="IPR015943">
    <property type="entry name" value="WD40/YVTN_repeat-like_dom_sf"/>
</dbReference>
<accession>A0A8E2DW96</accession>
<dbReference type="InterPro" id="IPR001680">
    <property type="entry name" value="WD40_rpt"/>
</dbReference>
<sequence>MAPQASFLILNPSTMRKVHLTENYLVVGDSAETTVSGEFNVLDLRCKHKGLDMCEHRRRLPAGYAWDFDCCGDMMAVGNEDWKVRVWDLKTGTKRLVLTGHTDIIKCILFPDSMTIISGASDGGLIVWDVPSGTRRYTLDKPDVTGESRAITSLKFHDNLLVSAKSGGTVRIWDLNSGQSIHVLEANTSYVHVLEFNADHSLLATGASGGEIKIWNVKSGACIATCHGHTWVPTQFSTHPEDTGLLVSSSADGWIRTWKWYTGAPVRTLFAGDASAQRNAIRGFVWTKDLMVTGAVNGLLRAWDRQTNQARFDLRERQGSVYQFAAKGNLIAVAIWLKSRTHLIELYDTQALDQEQGRFMNKNEDLSGASLVMNLTFRDIATGRLEDDNKRVSD</sequence>
<dbReference type="InterPro" id="IPR020472">
    <property type="entry name" value="WD40_PAC1"/>
</dbReference>
<dbReference type="PROSITE" id="PS50294">
    <property type="entry name" value="WD_REPEATS_REGION"/>
    <property type="match status" value="3"/>
</dbReference>
<keyword evidence="2" id="KW-0677">Repeat</keyword>
<feature type="repeat" description="WD" evidence="6">
    <location>
        <begin position="72"/>
        <end position="97"/>
    </location>
</feature>
<dbReference type="PROSITE" id="PS00678">
    <property type="entry name" value="WD_REPEATS_1"/>
    <property type="match status" value="1"/>
</dbReference>
<evidence type="ECO:0000256" key="2">
    <source>
        <dbReference type="ARBA" id="ARBA00022737"/>
    </source>
</evidence>
<dbReference type="PRINTS" id="PR00320">
    <property type="entry name" value="GPROTEINBRPT"/>
</dbReference>
<feature type="repeat" description="WD" evidence="6">
    <location>
        <begin position="184"/>
        <end position="225"/>
    </location>
</feature>
<dbReference type="PROSITE" id="PS50082">
    <property type="entry name" value="WD_REPEATS_2"/>
    <property type="match status" value="4"/>
</dbReference>